<reference evidence="2" key="1">
    <citation type="submission" date="2021-01" db="EMBL/GenBank/DDBJ databases">
        <title>Description of Breznakiella homolactica.</title>
        <authorList>
            <person name="Song Y."/>
            <person name="Brune A."/>
        </authorList>
    </citation>
    <scope>NUCLEOTIDE SEQUENCE</scope>
    <source>
        <strain evidence="2">RmG30</strain>
    </source>
</reference>
<accession>A0A7T7XLR5</accession>
<name>A0A7T7XLR5_9SPIR</name>
<keyword evidence="1" id="KW-1133">Transmembrane helix</keyword>
<gene>
    <name evidence="2" type="ORF">JFL75_17580</name>
</gene>
<organism evidence="2 3">
    <name type="scientific">Breznakiella homolactica</name>
    <dbReference type="NCBI Taxonomy" id="2798577"/>
    <lineage>
        <taxon>Bacteria</taxon>
        <taxon>Pseudomonadati</taxon>
        <taxon>Spirochaetota</taxon>
        <taxon>Spirochaetia</taxon>
        <taxon>Spirochaetales</taxon>
        <taxon>Breznakiellaceae</taxon>
        <taxon>Breznakiella</taxon>
    </lineage>
</organism>
<sequence length="78" mass="8795">MAAEKTIRIAAAVSRHLFARNVFSVRDYGKPPVLFFLDFLAILGLYVFIACYGLKLPDRGNRASAKEITDTMRETQKT</sequence>
<keyword evidence="1" id="KW-0472">Membrane</keyword>
<feature type="transmembrane region" description="Helical" evidence="1">
    <location>
        <begin position="33"/>
        <end position="54"/>
    </location>
</feature>
<evidence type="ECO:0000313" key="2">
    <source>
        <dbReference type="EMBL" id="QQO08715.1"/>
    </source>
</evidence>
<dbReference type="RefSeq" id="WP_215626021.1">
    <property type="nucleotide sequence ID" value="NZ_CP067089.2"/>
</dbReference>
<keyword evidence="1" id="KW-0812">Transmembrane</keyword>
<protein>
    <submittedName>
        <fullName evidence="2">Uncharacterized protein</fullName>
    </submittedName>
</protein>
<dbReference type="AlphaFoldDB" id="A0A7T7XLR5"/>
<evidence type="ECO:0000313" key="3">
    <source>
        <dbReference type="Proteomes" id="UP000595917"/>
    </source>
</evidence>
<evidence type="ECO:0000256" key="1">
    <source>
        <dbReference type="SAM" id="Phobius"/>
    </source>
</evidence>
<keyword evidence="3" id="KW-1185">Reference proteome</keyword>
<proteinExistence type="predicted"/>
<dbReference type="KEGG" id="bhc:JFL75_17580"/>
<dbReference type="EMBL" id="CP067089">
    <property type="protein sequence ID" value="QQO08715.1"/>
    <property type="molecule type" value="Genomic_DNA"/>
</dbReference>
<dbReference type="Proteomes" id="UP000595917">
    <property type="component" value="Chromosome"/>
</dbReference>